<evidence type="ECO:0000313" key="7">
    <source>
        <dbReference type="Proteomes" id="UP000237271"/>
    </source>
</evidence>
<dbReference type="Pfam" id="PF16810">
    <property type="entry name" value="RXLR"/>
    <property type="match status" value="1"/>
</dbReference>
<keyword evidence="3 5" id="KW-0964">Secreted</keyword>
<gene>
    <name evidence="6" type="ORF">PHPALM_18435</name>
</gene>
<evidence type="ECO:0000256" key="1">
    <source>
        <dbReference type="ARBA" id="ARBA00004613"/>
    </source>
</evidence>
<accession>A0A2P4XJS6</accession>
<proteinExistence type="inferred from homology"/>
<keyword evidence="7" id="KW-1185">Reference proteome</keyword>
<comment type="function">
    <text evidence="5">Effector that suppresses plant defense responses during pathogen infection.</text>
</comment>
<evidence type="ECO:0000313" key="6">
    <source>
        <dbReference type="EMBL" id="POM65797.1"/>
    </source>
</evidence>
<dbReference type="AlphaFoldDB" id="A0A2P4XJS6"/>
<comment type="similarity">
    <text evidence="2 5">Belongs to the RxLR effector family.</text>
</comment>
<dbReference type="Proteomes" id="UP000237271">
    <property type="component" value="Unassembled WGS sequence"/>
</dbReference>
<evidence type="ECO:0000256" key="4">
    <source>
        <dbReference type="ARBA" id="ARBA00022729"/>
    </source>
</evidence>
<feature type="chain" id="PRO_5044982043" description="RxLR effector protein" evidence="5">
    <location>
        <begin position="25"/>
        <end position="129"/>
    </location>
</feature>
<evidence type="ECO:0000256" key="2">
    <source>
        <dbReference type="ARBA" id="ARBA00010400"/>
    </source>
</evidence>
<dbReference type="OrthoDB" id="126647at2759"/>
<evidence type="ECO:0000256" key="5">
    <source>
        <dbReference type="RuleBase" id="RU367124"/>
    </source>
</evidence>
<sequence length="129" mass="14586">MRLTYAVLATVVTLLASSHSSVTATNSEQTKLMAAESPLLTHSLTAEQSVGTNKRSLRAVDDSLAADEDIGESSMMEKAKFYYWYTMGRTPGYVYQDFFEGVDENIVVNNPAYKEWKRYKAYYEEKKGK</sequence>
<reference evidence="6 7" key="1">
    <citation type="journal article" date="2017" name="Genome Biol. Evol.">
        <title>Phytophthora megakarya and P. palmivora, closely related causal agents of cacao black pod rot, underwent increases in genome sizes and gene numbers by different mechanisms.</title>
        <authorList>
            <person name="Ali S.S."/>
            <person name="Shao J."/>
            <person name="Lary D.J."/>
            <person name="Kronmiller B."/>
            <person name="Shen D."/>
            <person name="Strem M.D."/>
            <person name="Amoako-Attah I."/>
            <person name="Akrofi A.Y."/>
            <person name="Begoude B.A."/>
            <person name="Ten Hoopen G.M."/>
            <person name="Coulibaly K."/>
            <person name="Kebe B.I."/>
            <person name="Melnick R.L."/>
            <person name="Guiltinan M.J."/>
            <person name="Tyler B.M."/>
            <person name="Meinhardt L.W."/>
            <person name="Bailey B.A."/>
        </authorList>
    </citation>
    <scope>NUCLEOTIDE SEQUENCE [LARGE SCALE GENOMIC DNA]</scope>
    <source>
        <strain evidence="7">sbr112.9</strain>
    </source>
</reference>
<comment type="subcellular location">
    <subcellularLocation>
        <location evidence="1 5">Secreted</location>
    </subcellularLocation>
</comment>
<keyword evidence="4 5" id="KW-0732">Signal</keyword>
<evidence type="ECO:0000256" key="3">
    <source>
        <dbReference type="ARBA" id="ARBA00022525"/>
    </source>
</evidence>
<name>A0A2P4XJS6_9STRA</name>
<dbReference type="EMBL" id="NCKW01009908">
    <property type="protein sequence ID" value="POM65797.1"/>
    <property type="molecule type" value="Genomic_DNA"/>
</dbReference>
<comment type="caution">
    <text evidence="6">The sequence shown here is derived from an EMBL/GenBank/DDBJ whole genome shotgun (WGS) entry which is preliminary data.</text>
</comment>
<protein>
    <recommendedName>
        <fullName evidence="5">RxLR effector protein</fullName>
    </recommendedName>
</protein>
<organism evidence="6 7">
    <name type="scientific">Phytophthora palmivora</name>
    <dbReference type="NCBI Taxonomy" id="4796"/>
    <lineage>
        <taxon>Eukaryota</taxon>
        <taxon>Sar</taxon>
        <taxon>Stramenopiles</taxon>
        <taxon>Oomycota</taxon>
        <taxon>Peronosporomycetes</taxon>
        <taxon>Peronosporales</taxon>
        <taxon>Peronosporaceae</taxon>
        <taxon>Phytophthora</taxon>
    </lineage>
</organism>
<feature type="signal peptide" evidence="5">
    <location>
        <begin position="1"/>
        <end position="24"/>
    </location>
</feature>
<dbReference type="InterPro" id="IPR031825">
    <property type="entry name" value="RXLR"/>
</dbReference>
<comment type="domain">
    <text evidence="5">The RxLR-dEER motif acts to carry the protein into the host cell cytoplasm through binding to cell surface phosphatidylinositol-3-phosphate.</text>
</comment>